<feature type="chain" id="PRO_5045800375" evidence="1">
    <location>
        <begin position="23"/>
        <end position="1202"/>
    </location>
</feature>
<reference evidence="3 4" key="1">
    <citation type="submission" date="2022-12" db="EMBL/GenBank/DDBJ databases">
        <title>Chitinophagaceae gen. sp. nov., a new member of the family Chitinophagaceae, isolated from soil in a chemical factory.</title>
        <authorList>
            <person name="Ke Z."/>
        </authorList>
    </citation>
    <scope>NUCLEOTIDE SEQUENCE [LARGE SCALE GENOMIC DNA]</scope>
    <source>
        <strain evidence="3 4">LY-5</strain>
    </source>
</reference>
<dbReference type="Proteomes" id="UP001210231">
    <property type="component" value="Unassembled WGS sequence"/>
</dbReference>
<dbReference type="CDD" id="cd00146">
    <property type="entry name" value="PKD"/>
    <property type="match status" value="3"/>
</dbReference>
<dbReference type="Gene3D" id="2.60.40.10">
    <property type="entry name" value="Immunoglobulins"/>
    <property type="match status" value="4"/>
</dbReference>
<feature type="signal peptide" evidence="1">
    <location>
        <begin position="1"/>
        <end position="22"/>
    </location>
</feature>
<feature type="domain" description="PKD" evidence="2">
    <location>
        <begin position="800"/>
        <end position="836"/>
    </location>
</feature>
<proteinExistence type="predicted"/>
<dbReference type="PANTHER" id="PTHR35580">
    <property type="entry name" value="CELL SURFACE GLYCOPROTEIN (S-LAYER PROTEIN)-LIKE PROTEIN"/>
    <property type="match status" value="1"/>
</dbReference>
<organism evidence="3 4">
    <name type="scientific">Polluticaenibacter yanchengensis</name>
    <dbReference type="NCBI Taxonomy" id="3014562"/>
    <lineage>
        <taxon>Bacteria</taxon>
        <taxon>Pseudomonadati</taxon>
        <taxon>Bacteroidota</taxon>
        <taxon>Chitinophagia</taxon>
        <taxon>Chitinophagales</taxon>
        <taxon>Chitinophagaceae</taxon>
        <taxon>Polluticaenibacter</taxon>
    </lineage>
</organism>
<dbReference type="SUPFAM" id="SSF49299">
    <property type="entry name" value="PKD domain"/>
    <property type="match status" value="4"/>
</dbReference>
<keyword evidence="1" id="KW-0732">Signal</keyword>
<dbReference type="PANTHER" id="PTHR35580:SF1">
    <property type="entry name" value="PHYTASE-LIKE DOMAIN-CONTAINING PROTEIN"/>
    <property type="match status" value="1"/>
</dbReference>
<feature type="domain" description="PKD" evidence="2">
    <location>
        <begin position="884"/>
        <end position="930"/>
    </location>
</feature>
<dbReference type="InterPro" id="IPR052918">
    <property type="entry name" value="Motility_Chemotaxis_Reg"/>
</dbReference>
<evidence type="ECO:0000313" key="3">
    <source>
        <dbReference type="EMBL" id="MDA3615000.1"/>
    </source>
</evidence>
<accession>A0ABT4UJP1</accession>
<sequence>MSNIKSLYFFLLCLSIAFTGKAQNFEYIENKGQWDSRVHYQGSLNSGAFFIQNNGYRVLQYDTSELRLVQNELTGHGSASDNSAVRKLKRMAPGVSPDEKTVSAHAYEVRFAGANGKVWGTPSKTVTGYSNYFIGNDPAKWASNVKSYNMVTYQNMYNGVDVVYYSENGFLKFDIVVKPNVNVGNITMEYNGVDKLSIKNGALVIKTSVSEIKESKPYAYQIINGQRVEVTCNYELYGNTVKYKMGKYDPAAVLVIDPTLIFSTFTGSQSDNWGYTATYDKHGNAYAGGIVFGPNYPTTVGAFQRSFSGGVNTGENGGFDINITKFNSNGTARVYSTFLGGSGNEQPHSLIVDSDDNLIVAGRTTSPSFPNTARYGALGGWDIILTKFNASGTALIGSAIIGGTGDDGVNIRHKYTGGVRMESLARNYGDDARSEVLIDGSNNIYLASCTRSTNFPTTPGAIQSALKGNQDAVVLKFNPNLSANLFSTLIGGSDDDAAYVIALRGNDIYIAGGTVSTDFPGDKSGTVGTTYFGGVCDGFIAKINSTATAILKSAYVGTDGADQVYGIQFDANDNFYVMGTSTGDFPVVNAAFSQAGGKQFVGKMTNTFSNYIFSTVWGTRSSAPNISPIAFLVDKCENMYISGWGGNIGAGPPPFANSGTRGLTVTNDAIQRSTDGSDFYFIVLERDATSILYATYFGQISGTGTPDHVDGGTSRFDADGVVYQAVCANCSSGQFPITPGVIGPTNGSQGCNEAVFKIAFDLSGVRNGVKPTIDNQYGRNWGCVPSTVYFTDTIGMGKQYIWDFGDGSPQITTTTRQTQHTYTVVGDYMVRLITIDETRCFPRDTSYTNIRIRSDRAVLGAVANKLPPCESLQYEFVNQTTIPAGKPVTNNSFTWIFGDGSAPVNAGLNSVTHTYASTGTYDAMLILNDTNFCNAPDTFRLRIRVSDNVKAAIELPAVACAPSTVVFNNISSGGATFLWTFHDGTTSTEEHPAKFYPTPGVYPVKLVVRDPNTCNQVDSVTINLNVYDKPTAAFVYTPNPPQENVSTTFENRSLNATSYEWIFGDGDTLRTTSYAPFIHPYRRTGTYIACLIAFNNFGCSDTVCQEIQITGTPVIDVVTAFTPNNDGKNDLAKVLAFGVQKLTFKIYNRWGQLMFETNDDRFGWDGNYKGTPQPMDAYGYVLEAIMQDGQNVKKSGSITLIR</sequence>
<dbReference type="PROSITE" id="PS50093">
    <property type="entry name" value="PKD"/>
    <property type="match status" value="4"/>
</dbReference>
<dbReference type="Pfam" id="PF25778">
    <property type="entry name" value="DUF7948"/>
    <property type="match status" value="1"/>
</dbReference>
<dbReference type="InterPro" id="IPR000601">
    <property type="entry name" value="PKD_dom"/>
</dbReference>
<dbReference type="EMBL" id="JAQGEF010000009">
    <property type="protein sequence ID" value="MDA3615000.1"/>
    <property type="molecule type" value="Genomic_DNA"/>
</dbReference>
<gene>
    <name evidence="3" type="ORF">O3P16_09295</name>
</gene>
<dbReference type="InterPro" id="IPR026341">
    <property type="entry name" value="T9SS_type_B"/>
</dbReference>
<keyword evidence="4" id="KW-1185">Reference proteome</keyword>
<name>A0ABT4UJP1_9BACT</name>
<protein>
    <submittedName>
        <fullName evidence="3">PKD domain-containing protein</fullName>
    </submittedName>
</protein>
<dbReference type="RefSeq" id="WP_407031325.1">
    <property type="nucleotide sequence ID" value="NZ_JAQGEF010000009.1"/>
</dbReference>
<dbReference type="NCBIfam" id="TIGR04131">
    <property type="entry name" value="Bac_Flav_CTERM"/>
    <property type="match status" value="1"/>
</dbReference>
<dbReference type="Pfam" id="PF18911">
    <property type="entry name" value="PKD_4"/>
    <property type="match status" value="4"/>
</dbReference>
<dbReference type="InterPro" id="IPR035986">
    <property type="entry name" value="PKD_dom_sf"/>
</dbReference>
<feature type="domain" description="PKD" evidence="2">
    <location>
        <begin position="975"/>
        <end position="1010"/>
    </location>
</feature>
<evidence type="ECO:0000256" key="1">
    <source>
        <dbReference type="SAM" id="SignalP"/>
    </source>
</evidence>
<dbReference type="SMART" id="SM00089">
    <property type="entry name" value="PKD"/>
    <property type="match status" value="4"/>
</dbReference>
<dbReference type="InterPro" id="IPR013783">
    <property type="entry name" value="Ig-like_fold"/>
</dbReference>
<comment type="caution">
    <text evidence="3">The sequence shown here is derived from an EMBL/GenBank/DDBJ whole genome shotgun (WGS) entry which is preliminary data.</text>
</comment>
<dbReference type="Pfam" id="PF13585">
    <property type="entry name" value="CHU_C"/>
    <property type="match status" value="1"/>
</dbReference>
<evidence type="ECO:0000313" key="4">
    <source>
        <dbReference type="Proteomes" id="UP001210231"/>
    </source>
</evidence>
<dbReference type="InterPro" id="IPR022409">
    <property type="entry name" value="PKD/Chitinase_dom"/>
</dbReference>
<feature type="domain" description="PKD" evidence="2">
    <location>
        <begin position="1055"/>
        <end position="1098"/>
    </location>
</feature>
<dbReference type="InterPro" id="IPR057708">
    <property type="entry name" value="DUF7948"/>
</dbReference>
<evidence type="ECO:0000259" key="2">
    <source>
        <dbReference type="PROSITE" id="PS50093"/>
    </source>
</evidence>